<evidence type="ECO:0000256" key="1">
    <source>
        <dbReference type="SAM" id="Phobius"/>
    </source>
</evidence>
<evidence type="ECO:0008006" key="4">
    <source>
        <dbReference type="Google" id="ProtNLM"/>
    </source>
</evidence>
<sequence length="199" mass="22393">MIRPGRALRRLFQREDGNAPIELLFMSPLLLWGLFGTLVYFDAFRVEATSIKTGLTIADTLSRERALVNDAYIDSMYELQKFMNLHDRSPGLRVTVVRYHTKDDLTGFLDATPHYHVVWSEVRGTDRAPLTDQDMSSLVNDLPITNDGGRLIIVETWTTHAPALKALPVTTIPTFTFAAPRDVNVCFNNDPANPLTDLC</sequence>
<keyword evidence="1" id="KW-0472">Membrane</keyword>
<dbReference type="EMBL" id="JAJATZ010000004">
    <property type="protein sequence ID" value="MCB5199774.1"/>
    <property type="molecule type" value="Genomic_DNA"/>
</dbReference>
<keyword evidence="3" id="KW-1185">Reference proteome</keyword>
<gene>
    <name evidence="2" type="ORF">LGQ03_11040</name>
</gene>
<feature type="transmembrane region" description="Helical" evidence="1">
    <location>
        <begin position="21"/>
        <end position="41"/>
    </location>
</feature>
<protein>
    <recommendedName>
        <fullName evidence="4">Flp pilus assembly protein TadG</fullName>
    </recommendedName>
</protein>
<reference evidence="2" key="1">
    <citation type="submission" date="2021-10" db="EMBL/GenBank/DDBJ databases">
        <title>Loktanella gaetbuli sp. nov., isolated from a tidal flat.</title>
        <authorList>
            <person name="Park S."/>
            <person name="Yoon J.-H."/>
        </authorList>
    </citation>
    <scope>NUCLEOTIDE SEQUENCE</scope>
    <source>
        <strain evidence="2">TSTF-M6</strain>
    </source>
</reference>
<name>A0ABS8BVN2_9RHOB</name>
<dbReference type="RefSeq" id="WP_090158909.1">
    <property type="nucleotide sequence ID" value="NZ_JAJATZ010000004.1"/>
</dbReference>
<proteinExistence type="predicted"/>
<dbReference type="Proteomes" id="UP001138961">
    <property type="component" value="Unassembled WGS sequence"/>
</dbReference>
<evidence type="ECO:0000313" key="3">
    <source>
        <dbReference type="Proteomes" id="UP001138961"/>
    </source>
</evidence>
<keyword evidence="1" id="KW-1133">Transmembrane helix</keyword>
<organism evidence="2 3">
    <name type="scientific">Loktanella gaetbuli</name>
    <dbReference type="NCBI Taxonomy" id="2881335"/>
    <lineage>
        <taxon>Bacteria</taxon>
        <taxon>Pseudomonadati</taxon>
        <taxon>Pseudomonadota</taxon>
        <taxon>Alphaproteobacteria</taxon>
        <taxon>Rhodobacterales</taxon>
        <taxon>Roseobacteraceae</taxon>
        <taxon>Loktanella</taxon>
    </lineage>
</organism>
<accession>A0ABS8BVN2</accession>
<keyword evidence="1" id="KW-0812">Transmembrane</keyword>
<comment type="caution">
    <text evidence="2">The sequence shown here is derived from an EMBL/GenBank/DDBJ whole genome shotgun (WGS) entry which is preliminary data.</text>
</comment>
<evidence type="ECO:0000313" key="2">
    <source>
        <dbReference type="EMBL" id="MCB5199774.1"/>
    </source>
</evidence>